<feature type="compositionally biased region" description="Basic and acidic residues" evidence="1">
    <location>
        <begin position="121"/>
        <end position="132"/>
    </location>
</feature>
<accession>A0A0E0HKN7</accession>
<reference evidence="2" key="1">
    <citation type="submission" date="2015-04" db="UniProtKB">
        <authorList>
            <consortium name="EnsemblPlants"/>
        </authorList>
    </citation>
    <scope>IDENTIFICATION</scope>
    <source>
        <strain evidence="2">SL10</strain>
    </source>
</reference>
<feature type="region of interest" description="Disordered" evidence="1">
    <location>
        <begin position="115"/>
        <end position="190"/>
    </location>
</feature>
<proteinExistence type="predicted"/>
<evidence type="ECO:0000313" key="2">
    <source>
        <dbReference type="EnsemblPlants" id="ONIVA06G02990.1"/>
    </source>
</evidence>
<dbReference type="HOGENOM" id="CLU_126799_0_0_1"/>
<protein>
    <submittedName>
        <fullName evidence="2">Uncharacterized protein</fullName>
    </submittedName>
</protein>
<reference evidence="2" key="2">
    <citation type="submission" date="2018-04" db="EMBL/GenBank/DDBJ databases">
        <title>OnivRS2 (Oryza nivara Reference Sequence Version 2).</title>
        <authorList>
            <person name="Zhang J."/>
            <person name="Kudrna D."/>
            <person name="Lee S."/>
            <person name="Talag J."/>
            <person name="Rajasekar S."/>
            <person name="Welchert J."/>
            <person name="Hsing Y.-I."/>
            <person name="Wing R.A."/>
        </authorList>
    </citation>
    <scope>NUCLEOTIDE SEQUENCE [LARGE SCALE GENOMIC DNA]</scope>
    <source>
        <strain evidence="2">SL10</strain>
    </source>
</reference>
<keyword evidence="3" id="KW-1185">Reference proteome</keyword>
<evidence type="ECO:0000256" key="1">
    <source>
        <dbReference type="SAM" id="MobiDB-lite"/>
    </source>
</evidence>
<evidence type="ECO:0000313" key="3">
    <source>
        <dbReference type="Proteomes" id="UP000006591"/>
    </source>
</evidence>
<name>A0A0E0HKN7_ORYNI</name>
<organism evidence="2">
    <name type="scientific">Oryza nivara</name>
    <name type="common">Indian wild rice</name>
    <name type="synonym">Oryza sativa f. spontanea</name>
    <dbReference type="NCBI Taxonomy" id="4536"/>
    <lineage>
        <taxon>Eukaryota</taxon>
        <taxon>Viridiplantae</taxon>
        <taxon>Streptophyta</taxon>
        <taxon>Embryophyta</taxon>
        <taxon>Tracheophyta</taxon>
        <taxon>Spermatophyta</taxon>
        <taxon>Magnoliopsida</taxon>
        <taxon>Liliopsida</taxon>
        <taxon>Poales</taxon>
        <taxon>Poaceae</taxon>
        <taxon>BOP clade</taxon>
        <taxon>Oryzoideae</taxon>
        <taxon>Oryzeae</taxon>
        <taxon>Oryzinae</taxon>
        <taxon>Oryza</taxon>
    </lineage>
</organism>
<sequence>MLNREKRHKWMDGFQEKLNSGANFLEEMNSVVSLVKKQRINDPSMMNWSLQLKDAIDEVEFTRTARTTRIAKESPCALLRLFFSEGATPVAAWRRGRGRWAAAAEWMRRRYAATGSGARWDGGDDRKGRREGNPNPRFGRGGERRKGSVLTGEKVAVAVGSRRAPLPPPPPLEMIYSRAGAQGKRRDGPG</sequence>
<dbReference type="Proteomes" id="UP000006591">
    <property type="component" value="Chromosome 6"/>
</dbReference>
<dbReference type="Gramene" id="ONIVA06G02990.1">
    <property type="protein sequence ID" value="ONIVA06G02990.1"/>
    <property type="gene ID" value="ONIVA06G02990"/>
</dbReference>
<dbReference type="OMA" id="EMIYSRA"/>
<dbReference type="EnsemblPlants" id="ONIVA06G02990.1">
    <property type="protein sequence ID" value="ONIVA06G02990.1"/>
    <property type="gene ID" value="ONIVA06G02990"/>
</dbReference>
<dbReference type="AlphaFoldDB" id="A0A0E0HKN7"/>